<dbReference type="InterPro" id="IPR022720">
    <property type="entry name" value="Motility-assoc_prot_GldM_N"/>
</dbReference>
<dbReference type="RefSeq" id="WP_157476469.1">
    <property type="nucleotide sequence ID" value="NZ_CP046566.1"/>
</dbReference>
<organism evidence="5 6">
    <name type="scientific">Phnomibacter ginsenosidimutans</name>
    <dbReference type="NCBI Taxonomy" id="2676868"/>
    <lineage>
        <taxon>Bacteria</taxon>
        <taxon>Pseudomonadati</taxon>
        <taxon>Bacteroidota</taxon>
        <taxon>Chitinophagia</taxon>
        <taxon>Chitinophagales</taxon>
        <taxon>Chitinophagaceae</taxon>
        <taxon>Phnomibacter</taxon>
    </lineage>
</organism>
<evidence type="ECO:0000259" key="2">
    <source>
        <dbReference type="Pfam" id="PF12081"/>
    </source>
</evidence>
<dbReference type="KEGG" id="fls:GLV81_02210"/>
<dbReference type="Pfam" id="PF12080">
    <property type="entry name" value="GldM_4th"/>
    <property type="match status" value="1"/>
</dbReference>
<protein>
    <submittedName>
        <fullName evidence="5">Gliding motility protein GldM</fullName>
    </submittedName>
</protein>
<dbReference type="InterPro" id="IPR022719">
    <property type="entry name" value="Motility-assoc_prot_GldM_C"/>
</dbReference>
<keyword evidence="6" id="KW-1185">Reference proteome</keyword>
<evidence type="ECO:0000313" key="5">
    <source>
        <dbReference type="EMBL" id="QGW27076.1"/>
    </source>
</evidence>
<dbReference type="Pfam" id="PF21601">
    <property type="entry name" value="GldM_2nd"/>
    <property type="match status" value="1"/>
</dbReference>
<dbReference type="EMBL" id="CP046566">
    <property type="protein sequence ID" value="QGW27076.1"/>
    <property type="molecule type" value="Genomic_DNA"/>
</dbReference>
<dbReference type="Pfam" id="PF12081">
    <property type="entry name" value="GldM_1st"/>
    <property type="match status" value="1"/>
</dbReference>
<dbReference type="AlphaFoldDB" id="A0A6I6G370"/>
<evidence type="ECO:0000259" key="1">
    <source>
        <dbReference type="Pfam" id="PF12080"/>
    </source>
</evidence>
<evidence type="ECO:0000259" key="3">
    <source>
        <dbReference type="Pfam" id="PF21601"/>
    </source>
</evidence>
<evidence type="ECO:0000313" key="6">
    <source>
        <dbReference type="Proteomes" id="UP000426027"/>
    </source>
</evidence>
<dbReference type="InterPro" id="IPR048405">
    <property type="entry name" value="GldM_Ig-like-1"/>
</dbReference>
<feature type="domain" description="Gliding motility-associated protein GldM second immunoglobulin-like" evidence="4">
    <location>
        <begin position="329"/>
        <end position="389"/>
    </location>
</feature>
<gene>
    <name evidence="5" type="ORF">GLV81_02210</name>
</gene>
<sequence length="507" mass="54008">MALPKEPRQKMINLMYLVLTALLALNVSNEILNAFKVVDNSLQSSNGVIKSSNTVITNSLAEQSKKPELAAKVAIWEPRAKQAISLANALAAQIDALKDSLKHESGLHKGENGEDIYKEDDLDAPTRLFGANGKGEGPKLQAALQKFLEDLKAIVPAADIKKALPNFPIDVSVPKTQNKNNKTWTDAYFHMTPSVAAITILSKFQNDVLRSGNMMAQYCQDQIGKVEVVYDKFEILTSQSSNYLLPGQPLEIKAGIGTFSSAAKPTISINGVSQVANDSGFARYNTTVSNSGSIPISVSFKDPNTGQTMTKTTQVNYTVGQPSGASIFLEKMNVMYVGVDNPVTISTGSGKRESAKVTFSAGSISGSGDKYIVKPSQTGPATLTISVDGKTFPFPIRAKLLPDPVPYVGTLSGGKIPAAQFKAMGGVRAALKDSEFDAPFTVLSYTIAGNGAGFSQYTPVNINGAQWGSNAVISQCKPGSTVFIDDIIARGPDGKSRKLPSIAFQLQ</sequence>
<feature type="domain" description="Gliding motility-associated protein GldM C-terminal" evidence="1">
    <location>
        <begin position="402"/>
        <end position="507"/>
    </location>
</feature>
<reference evidence="5 6" key="1">
    <citation type="submission" date="2019-11" db="EMBL/GenBank/DDBJ databases">
        <authorList>
            <person name="Im W.T."/>
        </authorList>
    </citation>
    <scope>NUCLEOTIDE SEQUENCE [LARGE SCALE GENOMIC DNA]</scope>
    <source>
        <strain evidence="5 6">SB-02</strain>
    </source>
</reference>
<dbReference type="Pfam" id="PF21602">
    <property type="entry name" value="GldM_3rd"/>
    <property type="match status" value="1"/>
</dbReference>
<feature type="domain" description="Gliding motility-associated protein GldM N-terminal" evidence="2">
    <location>
        <begin position="30"/>
        <end position="211"/>
    </location>
</feature>
<evidence type="ECO:0000259" key="4">
    <source>
        <dbReference type="Pfam" id="PF21602"/>
    </source>
</evidence>
<dbReference type="Proteomes" id="UP000426027">
    <property type="component" value="Chromosome"/>
</dbReference>
<dbReference type="InterPro" id="IPR048406">
    <property type="entry name" value="GldM_Ig-like-2"/>
</dbReference>
<proteinExistence type="predicted"/>
<feature type="domain" description="Gliding motility-associated protein GldM first immunoglobulin-like" evidence="3">
    <location>
        <begin position="226"/>
        <end position="320"/>
    </location>
</feature>
<accession>A0A6I6G370</accession>
<name>A0A6I6G370_9BACT</name>